<comment type="similarity">
    <text evidence="2">Belongs to the UPF0410 family.</text>
</comment>
<keyword evidence="5 7" id="KW-1133">Transmembrane helix</keyword>
<reference evidence="8" key="1">
    <citation type="submission" date="2020-02" db="EMBL/GenBank/DDBJ databases">
        <authorList>
            <person name="Meier V. D."/>
        </authorList>
    </citation>
    <scope>NUCLEOTIDE SEQUENCE</scope>
    <source>
        <strain evidence="8">AVDCRST_MAG43</strain>
    </source>
</reference>
<evidence type="ECO:0000256" key="7">
    <source>
        <dbReference type="SAM" id="Phobius"/>
    </source>
</evidence>
<evidence type="ECO:0000313" key="8">
    <source>
        <dbReference type="EMBL" id="CAA9554390.1"/>
    </source>
</evidence>
<evidence type="ECO:0000256" key="3">
    <source>
        <dbReference type="ARBA" id="ARBA00022475"/>
    </source>
</evidence>
<dbReference type="InterPro" id="IPR007341">
    <property type="entry name" value="Transgly_assoc"/>
</dbReference>
<proteinExistence type="inferred from homology"/>
<evidence type="ECO:0000256" key="5">
    <source>
        <dbReference type="ARBA" id="ARBA00022989"/>
    </source>
</evidence>
<keyword evidence="6 7" id="KW-0472">Membrane</keyword>
<feature type="transmembrane region" description="Helical" evidence="7">
    <location>
        <begin position="55"/>
        <end position="72"/>
    </location>
</feature>
<evidence type="ECO:0000256" key="4">
    <source>
        <dbReference type="ARBA" id="ARBA00022692"/>
    </source>
</evidence>
<dbReference type="PANTHER" id="PTHR33884:SF3">
    <property type="entry name" value="UPF0410 PROTEIN YMGE"/>
    <property type="match status" value="1"/>
</dbReference>
<accession>A0A6J4UM11</accession>
<feature type="transmembrane region" description="Helical" evidence="7">
    <location>
        <begin position="6"/>
        <end position="21"/>
    </location>
</feature>
<protein>
    <recommendedName>
        <fullName evidence="9">GlsB/YeaQ/YmgE family stress response membrane protein</fullName>
    </recommendedName>
</protein>
<dbReference type="PANTHER" id="PTHR33884">
    <property type="entry name" value="UPF0410 PROTEIN YMGE"/>
    <property type="match status" value="1"/>
</dbReference>
<dbReference type="EMBL" id="CADCWI010000069">
    <property type="protein sequence ID" value="CAA9554390.1"/>
    <property type="molecule type" value="Genomic_DNA"/>
</dbReference>
<keyword evidence="3" id="KW-1003">Cell membrane</keyword>
<evidence type="ECO:0008006" key="9">
    <source>
        <dbReference type="Google" id="ProtNLM"/>
    </source>
</evidence>
<gene>
    <name evidence="8" type="ORF">AVDCRST_MAG43-1335</name>
</gene>
<keyword evidence="4 7" id="KW-0812">Transmembrane</keyword>
<organism evidence="8">
    <name type="scientific">uncultured Thermomicrobiales bacterium</name>
    <dbReference type="NCBI Taxonomy" id="1645740"/>
    <lineage>
        <taxon>Bacteria</taxon>
        <taxon>Pseudomonadati</taxon>
        <taxon>Thermomicrobiota</taxon>
        <taxon>Thermomicrobia</taxon>
        <taxon>Thermomicrobiales</taxon>
        <taxon>environmental samples</taxon>
    </lineage>
</organism>
<dbReference type="GO" id="GO:0005886">
    <property type="term" value="C:plasma membrane"/>
    <property type="evidence" value="ECO:0007669"/>
    <property type="project" value="UniProtKB-SubCell"/>
</dbReference>
<sequence length="80" mass="8073">MGFISWIIVGIAAGWLAGVVTKSDRSIWGDLVLGLVGAFVAGLITDGLVGGDSGLITSIIVAAIAAVILVLIKNAVLGRR</sequence>
<dbReference type="Pfam" id="PF04226">
    <property type="entry name" value="Transgly_assoc"/>
    <property type="match status" value="1"/>
</dbReference>
<evidence type="ECO:0000256" key="2">
    <source>
        <dbReference type="ARBA" id="ARBA00011006"/>
    </source>
</evidence>
<comment type="subcellular location">
    <subcellularLocation>
        <location evidence="1">Cell membrane</location>
        <topology evidence="1">Multi-pass membrane protein</topology>
    </subcellularLocation>
</comment>
<feature type="transmembrane region" description="Helical" evidence="7">
    <location>
        <begin position="28"/>
        <end position="49"/>
    </location>
</feature>
<evidence type="ECO:0000256" key="6">
    <source>
        <dbReference type="ARBA" id="ARBA00023136"/>
    </source>
</evidence>
<dbReference type="AlphaFoldDB" id="A0A6J4UM11"/>
<name>A0A6J4UM11_9BACT</name>
<evidence type="ECO:0000256" key="1">
    <source>
        <dbReference type="ARBA" id="ARBA00004651"/>
    </source>
</evidence>